<proteinExistence type="predicted"/>
<keyword evidence="1" id="KW-0472">Membrane</keyword>
<feature type="non-terminal residue" evidence="2">
    <location>
        <position position="66"/>
    </location>
</feature>
<keyword evidence="1" id="KW-1133">Transmembrane helix</keyword>
<protein>
    <submittedName>
        <fullName evidence="2">Uncharacterized protein</fullName>
    </submittedName>
</protein>
<name>A0A653DPI1_CALMS</name>
<dbReference type="Proteomes" id="UP000410492">
    <property type="component" value="Unassembled WGS sequence"/>
</dbReference>
<keyword evidence="1" id="KW-0812">Transmembrane</keyword>
<organism evidence="2 3">
    <name type="scientific">Callosobruchus maculatus</name>
    <name type="common">Southern cowpea weevil</name>
    <name type="synonym">Pulse bruchid</name>
    <dbReference type="NCBI Taxonomy" id="64391"/>
    <lineage>
        <taxon>Eukaryota</taxon>
        <taxon>Metazoa</taxon>
        <taxon>Ecdysozoa</taxon>
        <taxon>Arthropoda</taxon>
        <taxon>Hexapoda</taxon>
        <taxon>Insecta</taxon>
        <taxon>Pterygota</taxon>
        <taxon>Neoptera</taxon>
        <taxon>Endopterygota</taxon>
        <taxon>Coleoptera</taxon>
        <taxon>Polyphaga</taxon>
        <taxon>Cucujiformia</taxon>
        <taxon>Chrysomeloidea</taxon>
        <taxon>Chrysomelidae</taxon>
        <taxon>Bruchinae</taxon>
        <taxon>Bruchini</taxon>
        <taxon>Callosobruchus</taxon>
    </lineage>
</organism>
<gene>
    <name evidence="2" type="ORF">CALMAC_LOCUS19052</name>
</gene>
<accession>A0A653DPI1</accession>
<feature type="non-terminal residue" evidence="2">
    <location>
        <position position="1"/>
    </location>
</feature>
<feature type="transmembrane region" description="Helical" evidence="1">
    <location>
        <begin position="47"/>
        <end position="65"/>
    </location>
</feature>
<keyword evidence="3" id="KW-1185">Reference proteome</keyword>
<evidence type="ECO:0000313" key="2">
    <source>
        <dbReference type="EMBL" id="VEN61717.1"/>
    </source>
</evidence>
<dbReference type="AlphaFoldDB" id="A0A653DPI1"/>
<reference evidence="2 3" key="1">
    <citation type="submission" date="2019-01" db="EMBL/GenBank/DDBJ databases">
        <authorList>
            <person name="Sayadi A."/>
        </authorList>
    </citation>
    <scope>NUCLEOTIDE SEQUENCE [LARGE SCALE GENOMIC DNA]</scope>
</reference>
<evidence type="ECO:0000313" key="3">
    <source>
        <dbReference type="Proteomes" id="UP000410492"/>
    </source>
</evidence>
<sequence>FDVGSVQVYYERVKHIHILLDTTWKINTPVAHSIGTYYKVEFNMIKIYALLSMLAVYLSVAANLYF</sequence>
<dbReference type="EMBL" id="CAACVG010013345">
    <property type="protein sequence ID" value="VEN61717.1"/>
    <property type="molecule type" value="Genomic_DNA"/>
</dbReference>
<evidence type="ECO:0000256" key="1">
    <source>
        <dbReference type="SAM" id="Phobius"/>
    </source>
</evidence>